<dbReference type="Proteomes" id="UP000014680">
    <property type="component" value="Unassembled WGS sequence"/>
</dbReference>
<dbReference type="GeneID" id="14888420"/>
<dbReference type="InterPro" id="IPR000195">
    <property type="entry name" value="Rab-GAP-TBC_dom"/>
</dbReference>
<dbReference type="RefSeq" id="XP_004256260.1">
    <property type="nucleotide sequence ID" value="XM_004256212.1"/>
</dbReference>
<evidence type="ECO:0000256" key="1">
    <source>
        <dbReference type="ARBA" id="ARBA00022468"/>
    </source>
</evidence>
<dbReference type="PANTHER" id="PTHR22957:SF502">
    <property type="entry name" value="SMALL G PROTEIN SIGNALING MODULATOR 2-RELATED"/>
    <property type="match status" value="1"/>
</dbReference>
<dbReference type="VEuPathDB" id="AmoebaDB:EIN_391440"/>
<dbReference type="SMART" id="SM00164">
    <property type="entry name" value="TBC"/>
    <property type="match status" value="1"/>
</dbReference>
<dbReference type="AlphaFoldDB" id="A0A0A1U5B7"/>
<dbReference type="Gene3D" id="1.10.8.270">
    <property type="entry name" value="putative rabgap domain of human tbc1 domain family member 14 like domains"/>
    <property type="match status" value="1"/>
</dbReference>
<dbReference type="PANTHER" id="PTHR22957">
    <property type="entry name" value="TBC1 DOMAIN FAMILY MEMBER GTPASE-ACTIVATING PROTEIN"/>
    <property type="match status" value="1"/>
</dbReference>
<reference evidence="3 4" key="1">
    <citation type="submission" date="2012-10" db="EMBL/GenBank/DDBJ databases">
        <authorList>
            <person name="Zafar N."/>
            <person name="Inman J."/>
            <person name="Hall N."/>
            <person name="Lorenzi H."/>
            <person name="Caler E."/>
        </authorList>
    </citation>
    <scope>NUCLEOTIDE SEQUENCE [LARGE SCALE GENOMIC DNA]</scope>
    <source>
        <strain evidence="3 4">IP1</strain>
    </source>
</reference>
<dbReference type="SUPFAM" id="SSF47923">
    <property type="entry name" value="Ypt/Rab-GAP domain of gyp1p"/>
    <property type="match status" value="2"/>
</dbReference>
<keyword evidence="4" id="KW-1185">Reference proteome</keyword>
<dbReference type="KEGG" id="eiv:EIN_391440"/>
<dbReference type="GO" id="GO:0005096">
    <property type="term" value="F:GTPase activator activity"/>
    <property type="evidence" value="ECO:0007669"/>
    <property type="project" value="UniProtKB-KW"/>
</dbReference>
<keyword evidence="1" id="KW-0343">GTPase activation</keyword>
<name>A0A0A1U5B7_ENTIV</name>
<gene>
    <name evidence="3" type="ORF">EIN_391440</name>
</gene>
<dbReference type="OMA" id="YIEQANI"/>
<feature type="domain" description="Rab-GAP TBC" evidence="2">
    <location>
        <begin position="323"/>
        <end position="532"/>
    </location>
</feature>
<protein>
    <recommendedName>
        <fullName evidence="2">Rab-GAP TBC domain-containing protein</fullName>
    </recommendedName>
</protein>
<dbReference type="Gene3D" id="1.10.472.80">
    <property type="entry name" value="Ypt/Rab-GAP domain of gyp1p, domain 3"/>
    <property type="match status" value="1"/>
</dbReference>
<evidence type="ECO:0000313" key="4">
    <source>
        <dbReference type="Proteomes" id="UP000014680"/>
    </source>
</evidence>
<evidence type="ECO:0000259" key="2">
    <source>
        <dbReference type="PROSITE" id="PS50086"/>
    </source>
</evidence>
<dbReference type="EMBL" id="KB206629">
    <property type="protein sequence ID" value="ELP89489.1"/>
    <property type="molecule type" value="Genomic_DNA"/>
</dbReference>
<evidence type="ECO:0000313" key="3">
    <source>
        <dbReference type="EMBL" id="ELP89489.1"/>
    </source>
</evidence>
<organism evidence="3 4">
    <name type="scientific">Entamoeba invadens IP1</name>
    <dbReference type="NCBI Taxonomy" id="370355"/>
    <lineage>
        <taxon>Eukaryota</taxon>
        <taxon>Amoebozoa</taxon>
        <taxon>Evosea</taxon>
        <taxon>Archamoebae</taxon>
        <taxon>Mastigamoebida</taxon>
        <taxon>Entamoebidae</taxon>
        <taxon>Entamoeba</taxon>
    </lineage>
</organism>
<dbReference type="OrthoDB" id="10264062at2759"/>
<dbReference type="InterPro" id="IPR035969">
    <property type="entry name" value="Rab-GAP_TBC_sf"/>
</dbReference>
<dbReference type="PROSITE" id="PS50086">
    <property type="entry name" value="TBC_RABGAP"/>
    <property type="match status" value="1"/>
</dbReference>
<sequence length="610" mass="71717">MKRQQTVQLANNLSIETTEDNYQPEVVDHSLMVSDDISSQYEVIKPSEMTANSHAVSVFGCTVSFNNPLKYIQKTFGKPVMERTGTVELNVQQPTPDIPQTFEEREDISTYYNCYISLDICMVFGVMQLYRKRGLYYLNYIPTETVNHPTGLFNLINARSFVGDLEAYRYTVCVSTLDDFRLFEDENETATYSLKFGKNATNEIFPTFKFIGDRAKTEVEHLINDLKSVETLKVVQDAKNGTKFHLYHVNMERVKSVMLGTETPWDKMNRPDLVRQRTSLVITNHIEGMNALSMKVINSLMDKDGRISDENMDVIRRTLYYRSCEQDARELAWSLCLGFLDYKKTRVERKEEEEKNLKMYEKMKSVWENVIPEQKENWKMYKQIEVQIDKDVRRTDRTDSKFKTLGCQNLVILKNVLMTYSFYNMRLNYGQGMNDIAAGLMDVATNENTLFWLLKLVMDFLQPFYFCGNDVIMKALKKNDSILRFASPQLSDYLQQKDISYFFCYKWNALLFKRFFKTEDLIRIWDAVFAFPTKKMFYFITVAILKEYTDLIIAKQLSFDELMIFIQTLTERIPIGVIYDADVLYQEFKMTADKELVRFVYETFNYKPVF</sequence>
<proteinExistence type="predicted"/>
<dbReference type="Pfam" id="PF00566">
    <property type="entry name" value="RabGAP-TBC"/>
    <property type="match status" value="1"/>
</dbReference>
<accession>A0A0A1U5B7</accession>